<evidence type="ECO:0000313" key="2">
    <source>
        <dbReference type="Proteomes" id="UP000095472"/>
    </source>
</evidence>
<keyword evidence="2" id="KW-1185">Reference proteome</keyword>
<accession>A0ACD5GYR0</accession>
<reference evidence="1 2" key="1">
    <citation type="journal article" date="2016" name="Genome Announc.">
        <title>Draft Genome Sequence of the Thermotolerant Cyanobacterium Desertifilum sp. IPPAS B-1220.</title>
        <authorList>
            <person name="Mironov K.S."/>
            <person name="Sinetova M.A."/>
            <person name="Bolatkhan K."/>
            <person name="Zayadan B.K."/>
            <person name="Ustinova V.V."/>
            <person name="Kupriyanova E.V."/>
            <person name="Skrypnik A.N."/>
            <person name="Gogoleva N.E."/>
            <person name="Gogolev Y.V."/>
            <person name="Los D.A."/>
        </authorList>
    </citation>
    <scope>NUCLEOTIDE SEQUENCE [LARGE SCALE GENOMIC DNA]</scope>
    <source>
        <strain evidence="1 2">IPPAS B-1220</strain>
    </source>
</reference>
<proteinExistence type="predicted"/>
<gene>
    <name evidence="1" type="ORF">BH720_010765</name>
</gene>
<sequence length="259" mass="29979">MQVMTLEWSSSINKPVTFKNQLFLPPLPNSLQQAIETAMSQHYEELYEEESDGSILLEEALIKVLNSFQSDNNLLTQLRYVWMALILVTLVEPTIKYYQPNNSIPEKTINRLMIWLLMNITEFSKSRNQSNRYSQTDVDYFSSIDKTNFSVDREIPSLQILSEALDVYINATKLLEPDYSLQILLDILDNCLEGYAIIPGSEGRRKLFDWWLEDVVPSVWYLHSPTSVGLLNELTGNDYNSVFSRLNNISDLMRKSLMN</sequence>
<organism evidence="1 2">
    <name type="scientific">Desertifilum tharense IPPAS B-1220</name>
    <dbReference type="NCBI Taxonomy" id="1781255"/>
    <lineage>
        <taxon>Bacteria</taxon>
        <taxon>Bacillati</taxon>
        <taxon>Cyanobacteriota</taxon>
        <taxon>Cyanophyceae</taxon>
        <taxon>Desertifilales</taxon>
        <taxon>Desertifilaceae</taxon>
        <taxon>Desertifilum</taxon>
    </lineage>
</organism>
<dbReference type="Proteomes" id="UP000095472">
    <property type="component" value="Chromosome"/>
</dbReference>
<protein>
    <submittedName>
        <fullName evidence="1">Uncharacterized protein</fullName>
    </submittedName>
</protein>
<name>A0ACD5GYR0_9CYAN</name>
<evidence type="ECO:0000313" key="1">
    <source>
        <dbReference type="EMBL" id="XPM65927.1"/>
    </source>
</evidence>
<dbReference type="EMBL" id="CP182909">
    <property type="protein sequence ID" value="XPM65927.1"/>
    <property type="molecule type" value="Genomic_DNA"/>
</dbReference>